<comment type="caution">
    <text evidence="3">The sequence shown here is derived from an EMBL/GenBank/DDBJ whole genome shotgun (WGS) entry which is preliminary data.</text>
</comment>
<keyword evidence="4" id="KW-1185">Reference proteome</keyword>
<dbReference type="SUPFAM" id="SSF52833">
    <property type="entry name" value="Thioredoxin-like"/>
    <property type="match status" value="1"/>
</dbReference>
<organism evidence="3 4">
    <name type="scientific">Neolewinella aurantiaca</name>
    <dbReference type="NCBI Taxonomy" id="2602767"/>
    <lineage>
        <taxon>Bacteria</taxon>
        <taxon>Pseudomonadati</taxon>
        <taxon>Bacteroidota</taxon>
        <taxon>Saprospiria</taxon>
        <taxon>Saprospirales</taxon>
        <taxon>Lewinellaceae</taxon>
        <taxon>Neolewinella</taxon>
    </lineage>
</organism>
<reference evidence="3 4" key="1">
    <citation type="submission" date="2019-08" db="EMBL/GenBank/DDBJ databases">
        <title>Lewinella sp. strain SSH13 Genome sequencing and assembly.</title>
        <authorList>
            <person name="Kim I."/>
        </authorList>
    </citation>
    <scope>NUCLEOTIDE SEQUENCE [LARGE SCALE GENOMIC DNA]</scope>
    <source>
        <strain evidence="3 4">SSH13</strain>
    </source>
</reference>
<dbReference type="RefSeq" id="WP_147928869.1">
    <property type="nucleotide sequence ID" value="NZ_VOXD01000001.1"/>
</dbReference>
<feature type="signal peptide" evidence="1">
    <location>
        <begin position="1"/>
        <end position="22"/>
    </location>
</feature>
<dbReference type="InterPro" id="IPR000866">
    <property type="entry name" value="AhpC/TSA"/>
</dbReference>
<dbReference type="InterPro" id="IPR036249">
    <property type="entry name" value="Thioredoxin-like_sf"/>
</dbReference>
<dbReference type="GO" id="GO:0016491">
    <property type="term" value="F:oxidoreductase activity"/>
    <property type="evidence" value="ECO:0007669"/>
    <property type="project" value="InterPro"/>
</dbReference>
<protein>
    <submittedName>
        <fullName evidence="3">Redoxin domain-containing protein</fullName>
    </submittedName>
</protein>
<dbReference type="PROSITE" id="PS51257">
    <property type="entry name" value="PROKAR_LIPOPROTEIN"/>
    <property type="match status" value="1"/>
</dbReference>
<evidence type="ECO:0000313" key="3">
    <source>
        <dbReference type="EMBL" id="TXF91828.1"/>
    </source>
</evidence>
<proteinExistence type="predicted"/>
<feature type="domain" description="Thioredoxin" evidence="2">
    <location>
        <begin position="234"/>
        <end position="369"/>
    </location>
</feature>
<dbReference type="EMBL" id="VOXD01000001">
    <property type="protein sequence ID" value="TXF91828.1"/>
    <property type="molecule type" value="Genomic_DNA"/>
</dbReference>
<dbReference type="OrthoDB" id="1099669at2"/>
<sequence>MKRILPLFCLLFFMFSCGQDPAMDPLVAARQKLELATSVSFEMSQVWNNTYLNDTLVDPIRKGIFLRTDQADFPYDFIYEGENVTSVNLNGQLRKVELQKGRIITFSPEEAIEDLAYEGNYYSMLTPMMLVKDTAWSRAGAEENIVYYDKVMTDTVDEYGHHYFFARLHIDSLSSQVVMREQMSTRDGKPVQHIQRIFSNFAYNEVDDLTYAYPEGFQTIAYADLEQQRENELIKVGDHLPEFDLTDVDGNTYSEKTLEGKKAVFVFSFIGCGGCELARKDLAKSGFQFSDDYVALYVNPMNTAEQIANYHLNKPWPFKLAATDYDFSAKFGVYSYPTFITVDESGIVEEVIEGYEEEEFLEFLAGKGSVR</sequence>
<dbReference type="Pfam" id="PF00578">
    <property type="entry name" value="AhpC-TSA"/>
    <property type="match status" value="1"/>
</dbReference>
<dbReference type="InterPro" id="IPR013766">
    <property type="entry name" value="Thioredoxin_domain"/>
</dbReference>
<name>A0A5C7FKE7_9BACT</name>
<dbReference type="PROSITE" id="PS51352">
    <property type="entry name" value="THIOREDOXIN_2"/>
    <property type="match status" value="1"/>
</dbReference>
<dbReference type="InterPro" id="IPR050553">
    <property type="entry name" value="Thioredoxin_ResA/DsbE_sf"/>
</dbReference>
<gene>
    <name evidence="3" type="ORF">FUA23_01180</name>
</gene>
<evidence type="ECO:0000256" key="1">
    <source>
        <dbReference type="SAM" id="SignalP"/>
    </source>
</evidence>
<dbReference type="PANTHER" id="PTHR42852:SF17">
    <property type="entry name" value="THIOREDOXIN-LIKE PROTEIN HI_1115"/>
    <property type="match status" value="1"/>
</dbReference>
<dbReference type="AlphaFoldDB" id="A0A5C7FKE7"/>
<dbReference type="Gene3D" id="3.40.30.10">
    <property type="entry name" value="Glutaredoxin"/>
    <property type="match status" value="1"/>
</dbReference>
<evidence type="ECO:0000313" key="4">
    <source>
        <dbReference type="Proteomes" id="UP000321907"/>
    </source>
</evidence>
<accession>A0A5C7FKE7</accession>
<dbReference type="Proteomes" id="UP000321907">
    <property type="component" value="Unassembled WGS sequence"/>
</dbReference>
<evidence type="ECO:0000259" key="2">
    <source>
        <dbReference type="PROSITE" id="PS51352"/>
    </source>
</evidence>
<keyword evidence="1" id="KW-0732">Signal</keyword>
<dbReference type="GO" id="GO:0016209">
    <property type="term" value="F:antioxidant activity"/>
    <property type="evidence" value="ECO:0007669"/>
    <property type="project" value="InterPro"/>
</dbReference>
<dbReference type="PANTHER" id="PTHR42852">
    <property type="entry name" value="THIOL:DISULFIDE INTERCHANGE PROTEIN DSBE"/>
    <property type="match status" value="1"/>
</dbReference>
<feature type="chain" id="PRO_5022760374" evidence="1">
    <location>
        <begin position="23"/>
        <end position="371"/>
    </location>
</feature>